<name>A0AAD9LQE1_9STRA</name>
<protein>
    <submittedName>
        <fullName evidence="1">Uncharacterized protein</fullName>
    </submittedName>
</protein>
<accession>A0AAD9LQE1</accession>
<organism evidence="1 2">
    <name type="scientific">Phytophthora citrophthora</name>
    <dbReference type="NCBI Taxonomy" id="4793"/>
    <lineage>
        <taxon>Eukaryota</taxon>
        <taxon>Sar</taxon>
        <taxon>Stramenopiles</taxon>
        <taxon>Oomycota</taxon>
        <taxon>Peronosporomycetes</taxon>
        <taxon>Peronosporales</taxon>
        <taxon>Peronosporaceae</taxon>
        <taxon>Phytophthora</taxon>
    </lineage>
</organism>
<proteinExistence type="predicted"/>
<reference evidence="1" key="1">
    <citation type="submission" date="2023-08" db="EMBL/GenBank/DDBJ databases">
        <title>Reference Genome Resource for the Citrus Pathogen Phytophthora citrophthora.</title>
        <authorList>
            <person name="Moller H."/>
            <person name="Coetzee B."/>
            <person name="Rose L.J."/>
            <person name="Van Niekerk J.M."/>
        </authorList>
    </citation>
    <scope>NUCLEOTIDE SEQUENCE</scope>
    <source>
        <strain evidence="1">STE-U-9442</strain>
    </source>
</reference>
<comment type="caution">
    <text evidence="1">The sequence shown here is derived from an EMBL/GenBank/DDBJ whole genome shotgun (WGS) entry which is preliminary data.</text>
</comment>
<dbReference type="Proteomes" id="UP001259832">
    <property type="component" value="Unassembled WGS sequence"/>
</dbReference>
<evidence type="ECO:0000313" key="2">
    <source>
        <dbReference type="Proteomes" id="UP001259832"/>
    </source>
</evidence>
<dbReference type="EMBL" id="JASMQC010000004">
    <property type="protein sequence ID" value="KAK1945815.1"/>
    <property type="molecule type" value="Genomic_DNA"/>
</dbReference>
<gene>
    <name evidence="1" type="ORF">P3T76_002863</name>
</gene>
<keyword evidence="2" id="KW-1185">Reference proteome</keyword>
<evidence type="ECO:0000313" key="1">
    <source>
        <dbReference type="EMBL" id="KAK1945815.1"/>
    </source>
</evidence>
<sequence length="136" mass="14983">MDLPMAVEYAAPDQSGVFVPFAANSTSESESVASVMFIMIVKQRVRYAAFQDRFLSVIGGKGDEILMDWCVAIRRITECSAALQGRSGGFSDALRSLLSYLEHEDVLVVYSAKEELQKAFVDGRMEKSQCVNTVVT</sequence>
<dbReference type="AlphaFoldDB" id="A0AAD9LQE1"/>